<dbReference type="EMBL" id="MLYV02001176">
    <property type="protein sequence ID" value="PSR72461.1"/>
    <property type="molecule type" value="Genomic_DNA"/>
</dbReference>
<protein>
    <submittedName>
        <fullName evidence="6">Uncharacterized protein</fullName>
    </submittedName>
</protein>
<organism evidence="6 7">
    <name type="scientific">Hermanssonia centrifuga</name>
    <dbReference type="NCBI Taxonomy" id="98765"/>
    <lineage>
        <taxon>Eukaryota</taxon>
        <taxon>Fungi</taxon>
        <taxon>Dikarya</taxon>
        <taxon>Basidiomycota</taxon>
        <taxon>Agaricomycotina</taxon>
        <taxon>Agaricomycetes</taxon>
        <taxon>Polyporales</taxon>
        <taxon>Meruliaceae</taxon>
        <taxon>Hermanssonia</taxon>
    </lineage>
</organism>
<comment type="subcellular location">
    <subcellularLocation>
        <location evidence="1">Membrane</location>
        <topology evidence="1">Multi-pass membrane protein</topology>
    </subcellularLocation>
</comment>
<feature type="transmembrane region" description="Helical" evidence="5">
    <location>
        <begin position="230"/>
        <end position="253"/>
    </location>
</feature>
<feature type="transmembrane region" description="Helical" evidence="5">
    <location>
        <begin position="30"/>
        <end position="52"/>
    </location>
</feature>
<feature type="transmembrane region" description="Helical" evidence="5">
    <location>
        <begin position="64"/>
        <end position="85"/>
    </location>
</feature>
<keyword evidence="3 5" id="KW-1133">Transmembrane helix</keyword>
<dbReference type="AlphaFoldDB" id="A0A2R6NJH5"/>
<reference evidence="6 7" key="1">
    <citation type="submission" date="2018-02" db="EMBL/GenBank/DDBJ databases">
        <title>Genome sequence of the basidiomycete white-rot fungus Phlebia centrifuga.</title>
        <authorList>
            <person name="Granchi Z."/>
            <person name="Peng M."/>
            <person name="de Vries R.P."/>
            <person name="Hilden K."/>
            <person name="Makela M.R."/>
            <person name="Grigoriev I."/>
            <person name="Riley R."/>
        </authorList>
    </citation>
    <scope>NUCLEOTIDE SEQUENCE [LARGE SCALE GENOMIC DNA]</scope>
    <source>
        <strain evidence="6 7">FBCC195</strain>
    </source>
</reference>
<comment type="caution">
    <text evidence="6">The sequence shown here is derived from an EMBL/GenBank/DDBJ whole genome shotgun (WGS) entry which is preliminary data.</text>
</comment>
<evidence type="ECO:0000256" key="2">
    <source>
        <dbReference type="ARBA" id="ARBA00022692"/>
    </source>
</evidence>
<dbReference type="Pfam" id="PF07264">
    <property type="entry name" value="EI24"/>
    <property type="match status" value="1"/>
</dbReference>
<evidence type="ECO:0000256" key="3">
    <source>
        <dbReference type="ARBA" id="ARBA00022989"/>
    </source>
</evidence>
<dbReference type="InterPro" id="IPR052786">
    <property type="entry name" value="Spore_wall_assembly"/>
</dbReference>
<dbReference type="PANTHER" id="PTHR34292">
    <property type="entry name" value="OUTER SPORE WALL PROTEIN LDS1"/>
    <property type="match status" value="1"/>
</dbReference>
<dbReference type="Proteomes" id="UP000186601">
    <property type="component" value="Unassembled WGS sequence"/>
</dbReference>
<evidence type="ECO:0000313" key="7">
    <source>
        <dbReference type="Proteomes" id="UP000186601"/>
    </source>
</evidence>
<keyword evidence="4 5" id="KW-0472">Membrane</keyword>
<feature type="transmembrane region" description="Helical" evidence="5">
    <location>
        <begin position="97"/>
        <end position="118"/>
    </location>
</feature>
<accession>A0A2R6NJH5</accession>
<keyword evidence="7" id="KW-1185">Reference proteome</keyword>
<evidence type="ECO:0000256" key="5">
    <source>
        <dbReference type="SAM" id="Phobius"/>
    </source>
</evidence>
<dbReference type="STRING" id="98765.A0A2R6NJH5"/>
<sequence>MSTNPSSSTIPRPSDLVTELRDEATTIAKIGGQAVFSLAWLWPVRGLLYTFLHPQIILSVRGALVKSLSSSAILFAVLAFFTYVPQAAVLSLFTGPFGPFLALFLLGAESIFLLSFLAKPLFLEPALQHVFDATLIENGQRQLVKEGKTKYAAAADRGNALVRPLQALSREGIVRYIITLPLNLIPVIGTVGFLFINGHRAGPGWHSRYFQLKGFDKAQRQSFVAKRRPAYTAFGIGALLFTFVPVVGLVFTFTNTVGAALWAAQMEAQSNIIGDQGDGKTTKAK</sequence>
<dbReference type="InterPro" id="IPR059112">
    <property type="entry name" value="CysZ/EI24"/>
</dbReference>
<name>A0A2R6NJH5_9APHY</name>
<gene>
    <name evidence="6" type="ORF">PHLCEN_2v11675</name>
</gene>
<dbReference type="OrthoDB" id="2107885at2759"/>
<dbReference type="PANTHER" id="PTHR34292:SF2">
    <property type="entry name" value="OUTER SPORE WALL PROTEIN LDS1"/>
    <property type="match status" value="1"/>
</dbReference>
<feature type="transmembrane region" description="Helical" evidence="5">
    <location>
        <begin position="173"/>
        <end position="196"/>
    </location>
</feature>
<evidence type="ECO:0000256" key="1">
    <source>
        <dbReference type="ARBA" id="ARBA00004141"/>
    </source>
</evidence>
<proteinExistence type="predicted"/>
<evidence type="ECO:0000313" key="6">
    <source>
        <dbReference type="EMBL" id="PSR72461.1"/>
    </source>
</evidence>
<keyword evidence="2 5" id="KW-0812">Transmembrane</keyword>
<evidence type="ECO:0000256" key="4">
    <source>
        <dbReference type="ARBA" id="ARBA00023136"/>
    </source>
</evidence>